<keyword evidence="2" id="KW-1185">Reference proteome</keyword>
<dbReference type="AlphaFoldDB" id="A0A5B7DYK7"/>
<evidence type="ECO:0000313" key="1">
    <source>
        <dbReference type="EMBL" id="MPC26063.1"/>
    </source>
</evidence>
<gene>
    <name evidence="1" type="ORF">E2C01_019193</name>
</gene>
<proteinExistence type="predicted"/>
<accession>A0A5B7DYK7</accession>
<evidence type="ECO:0000313" key="2">
    <source>
        <dbReference type="Proteomes" id="UP000324222"/>
    </source>
</evidence>
<dbReference type="EMBL" id="VSRR010001550">
    <property type="protein sequence ID" value="MPC26063.1"/>
    <property type="molecule type" value="Genomic_DNA"/>
</dbReference>
<organism evidence="1 2">
    <name type="scientific">Portunus trituberculatus</name>
    <name type="common">Swimming crab</name>
    <name type="synonym">Neptunus trituberculatus</name>
    <dbReference type="NCBI Taxonomy" id="210409"/>
    <lineage>
        <taxon>Eukaryota</taxon>
        <taxon>Metazoa</taxon>
        <taxon>Ecdysozoa</taxon>
        <taxon>Arthropoda</taxon>
        <taxon>Crustacea</taxon>
        <taxon>Multicrustacea</taxon>
        <taxon>Malacostraca</taxon>
        <taxon>Eumalacostraca</taxon>
        <taxon>Eucarida</taxon>
        <taxon>Decapoda</taxon>
        <taxon>Pleocyemata</taxon>
        <taxon>Brachyura</taxon>
        <taxon>Eubrachyura</taxon>
        <taxon>Portunoidea</taxon>
        <taxon>Portunidae</taxon>
        <taxon>Portuninae</taxon>
        <taxon>Portunus</taxon>
    </lineage>
</organism>
<comment type="caution">
    <text evidence="1">The sequence shown here is derived from an EMBL/GenBank/DDBJ whole genome shotgun (WGS) entry which is preliminary data.</text>
</comment>
<protein>
    <submittedName>
        <fullName evidence="1">Uncharacterized protein</fullName>
    </submittedName>
</protein>
<reference evidence="1 2" key="1">
    <citation type="submission" date="2019-05" db="EMBL/GenBank/DDBJ databases">
        <title>Another draft genome of Portunus trituberculatus and its Hox gene families provides insights of decapod evolution.</title>
        <authorList>
            <person name="Jeong J.-H."/>
            <person name="Song I."/>
            <person name="Kim S."/>
            <person name="Choi T."/>
            <person name="Kim D."/>
            <person name="Ryu S."/>
            <person name="Kim W."/>
        </authorList>
    </citation>
    <scope>NUCLEOTIDE SEQUENCE [LARGE SCALE GENOMIC DNA]</scope>
    <source>
        <tissue evidence="1">Muscle</tissue>
    </source>
</reference>
<dbReference type="Proteomes" id="UP000324222">
    <property type="component" value="Unassembled WGS sequence"/>
</dbReference>
<sequence length="87" mass="9752">MYQLDKIDEKELMVEIPGAVWSPLSSGTGGGDLKLIFKAHATLNGEFFGPPLVRKSVKGLLSSQSCFRGGRDCIARHGCCERWRRWR</sequence>
<name>A0A5B7DYK7_PORTR</name>